<accession>A0A1F2WKT0</accession>
<comment type="caution">
    <text evidence="2">The sequence shown here is derived from an EMBL/GenBank/DDBJ whole genome shotgun (WGS) entry which is preliminary data.</text>
</comment>
<dbReference type="SUPFAM" id="SSF53254">
    <property type="entry name" value="Phosphoglycerate mutase-like"/>
    <property type="match status" value="1"/>
</dbReference>
<protein>
    <recommendedName>
        <fullName evidence="4">Histidine phosphatase family protein</fullName>
    </recommendedName>
</protein>
<dbReference type="Proteomes" id="UP000177876">
    <property type="component" value="Unassembled WGS sequence"/>
</dbReference>
<dbReference type="PIRSF" id="PIRSF000709">
    <property type="entry name" value="6PFK_2-Ptase"/>
    <property type="match status" value="1"/>
</dbReference>
<name>A0A1F2WKT0_9ACTN</name>
<evidence type="ECO:0008006" key="4">
    <source>
        <dbReference type="Google" id="ProtNLM"/>
    </source>
</evidence>
<evidence type="ECO:0000313" key="2">
    <source>
        <dbReference type="EMBL" id="OFW57480.1"/>
    </source>
</evidence>
<dbReference type="PANTHER" id="PTHR48100:SF1">
    <property type="entry name" value="HISTIDINE PHOSPHATASE FAMILY PROTEIN-RELATED"/>
    <property type="match status" value="1"/>
</dbReference>
<evidence type="ECO:0000313" key="3">
    <source>
        <dbReference type="Proteomes" id="UP000177876"/>
    </source>
</evidence>
<dbReference type="SMART" id="SM00855">
    <property type="entry name" value="PGAM"/>
    <property type="match status" value="1"/>
</dbReference>
<dbReference type="PANTHER" id="PTHR48100">
    <property type="entry name" value="BROAD-SPECIFICITY PHOSPHATASE YOR283W-RELATED"/>
    <property type="match status" value="1"/>
</dbReference>
<feature type="binding site" evidence="1">
    <location>
        <position position="58"/>
    </location>
    <ligand>
        <name>substrate</name>
    </ligand>
</feature>
<reference evidence="2 3" key="1">
    <citation type="journal article" date="2016" name="Nat. Commun.">
        <title>Thousands of microbial genomes shed light on interconnected biogeochemical processes in an aquifer system.</title>
        <authorList>
            <person name="Anantharaman K."/>
            <person name="Brown C.T."/>
            <person name="Hug L.A."/>
            <person name="Sharon I."/>
            <person name="Castelle C.J."/>
            <person name="Probst A.J."/>
            <person name="Thomas B.C."/>
            <person name="Singh A."/>
            <person name="Wilkins M.J."/>
            <person name="Karaoz U."/>
            <person name="Brodie E.L."/>
            <person name="Williams K.H."/>
            <person name="Hubbard S.S."/>
            <person name="Banfield J.F."/>
        </authorList>
    </citation>
    <scope>NUCLEOTIDE SEQUENCE [LARGE SCALE GENOMIC DNA]</scope>
</reference>
<dbReference type="InterPro" id="IPR029033">
    <property type="entry name" value="His_PPase_superfam"/>
</dbReference>
<evidence type="ECO:0000256" key="1">
    <source>
        <dbReference type="PIRSR" id="PIRSR613078-2"/>
    </source>
</evidence>
<dbReference type="InterPro" id="IPR050275">
    <property type="entry name" value="PGM_Phosphatase"/>
</dbReference>
<dbReference type="GO" id="GO:0016791">
    <property type="term" value="F:phosphatase activity"/>
    <property type="evidence" value="ECO:0007669"/>
    <property type="project" value="TreeGrafter"/>
</dbReference>
<dbReference type="InterPro" id="IPR013078">
    <property type="entry name" value="His_Pase_superF_clade-1"/>
</dbReference>
<dbReference type="Gene3D" id="3.40.50.1240">
    <property type="entry name" value="Phosphoglycerate mutase-like"/>
    <property type="match status" value="1"/>
</dbReference>
<dbReference type="GO" id="GO:0005737">
    <property type="term" value="C:cytoplasm"/>
    <property type="evidence" value="ECO:0007669"/>
    <property type="project" value="TreeGrafter"/>
</dbReference>
<dbReference type="Pfam" id="PF00300">
    <property type="entry name" value="His_Phos_1"/>
    <property type="match status" value="1"/>
</dbReference>
<proteinExistence type="predicted"/>
<sequence>MGKIYLLRHGETDYHAQKRLLGRKDVSVNETGREQAGRVRDYFEGIDLSAIYCSPLKRCRETVEPTAENKGLDVRVMDELLEVEMGEWDGRMVTELFETDKELLTKWLRSPSSVTLPGGEDFGAVRDRTAIAMEEITRRHNQDSAVLVASHGGPIRVMICQALKMDIDNMLRIEIDLASISSIVFFEGGIPQTGVVTLVNDTSHLRL</sequence>
<dbReference type="STRING" id="1797197.A2Y75_00885"/>
<dbReference type="EMBL" id="MELK01000033">
    <property type="protein sequence ID" value="OFW57480.1"/>
    <property type="molecule type" value="Genomic_DNA"/>
</dbReference>
<dbReference type="CDD" id="cd07067">
    <property type="entry name" value="HP_PGM_like"/>
    <property type="match status" value="1"/>
</dbReference>
<dbReference type="AlphaFoldDB" id="A0A1F2WKT0"/>
<organism evidence="2 3">
    <name type="scientific">Candidatus Solincola sediminis</name>
    <dbReference type="NCBI Taxonomy" id="1797199"/>
    <lineage>
        <taxon>Bacteria</taxon>
        <taxon>Bacillati</taxon>
        <taxon>Actinomycetota</taxon>
        <taxon>Candidatus Geothermincolia</taxon>
        <taxon>Candidatus Geothermincolales</taxon>
        <taxon>Candidatus Geothermincolaceae</taxon>
        <taxon>Candidatus Solincola</taxon>
    </lineage>
</organism>
<gene>
    <name evidence="2" type="ORF">A2Y75_00885</name>
</gene>